<dbReference type="EMBL" id="MU069661">
    <property type="protein sequence ID" value="KAF5836403.1"/>
    <property type="molecule type" value="Genomic_DNA"/>
</dbReference>
<protein>
    <recommendedName>
        <fullName evidence="3">Encoded protein</fullName>
    </recommendedName>
</protein>
<keyword evidence="2" id="KW-1185">Reference proteome</keyword>
<evidence type="ECO:0000313" key="1">
    <source>
        <dbReference type="EMBL" id="KAF5836403.1"/>
    </source>
</evidence>
<name>A0ABQ7GP75_DUNSA</name>
<proteinExistence type="predicted"/>
<reference evidence="1" key="1">
    <citation type="submission" date="2017-08" db="EMBL/GenBank/DDBJ databases">
        <authorList>
            <person name="Polle J.E."/>
            <person name="Barry K."/>
            <person name="Cushman J."/>
            <person name="Schmutz J."/>
            <person name="Tran D."/>
            <person name="Hathwaick L.T."/>
            <person name="Yim W.C."/>
            <person name="Jenkins J."/>
            <person name="Mckie-Krisberg Z.M."/>
            <person name="Prochnik S."/>
            <person name="Lindquist E."/>
            <person name="Dockter R.B."/>
            <person name="Adam C."/>
            <person name="Molina H."/>
            <person name="Bunkerborg J."/>
            <person name="Jin E."/>
            <person name="Buchheim M."/>
            <person name="Magnuson J."/>
        </authorList>
    </citation>
    <scope>NUCLEOTIDE SEQUENCE</scope>
    <source>
        <strain evidence="1">CCAP 19/18</strain>
    </source>
</reference>
<evidence type="ECO:0000313" key="2">
    <source>
        <dbReference type="Proteomes" id="UP000815325"/>
    </source>
</evidence>
<comment type="caution">
    <text evidence="1">The sequence shown here is derived from an EMBL/GenBank/DDBJ whole genome shotgun (WGS) entry which is preliminary data.</text>
</comment>
<gene>
    <name evidence="1" type="ORF">DUNSADRAFT_5973</name>
</gene>
<dbReference type="Proteomes" id="UP000815325">
    <property type="component" value="Unassembled WGS sequence"/>
</dbReference>
<evidence type="ECO:0008006" key="3">
    <source>
        <dbReference type="Google" id="ProtNLM"/>
    </source>
</evidence>
<sequence length="103" mass="11495">MVKHTHIHTHTHTHTHTYLHISSHTRPQGFLTYNTCARPMTSALGPSAATIDLLSSLSDDLLGMVSLKLRPDVESCRAFMHTCKAIHRPRVHNISLLKLLLPG</sequence>
<organism evidence="1 2">
    <name type="scientific">Dunaliella salina</name>
    <name type="common">Green alga</name>
    <name type="synonym">Protococcus salinus</name>
    <dbReference type="NCBI Taxonomy" id="3046"/>
    <lineage>
        <taxon>Eukaryota</taxon>
        <taxon>Viridiplantae</taxon>
        <taxon>Chlorophyta</taxon>
        <taxon>core chlorophytes</taxon>
        <taxon>Chlorophyceae</taxon>
        <taxon>CS clade</taxon>
        <taxon>Chlamydomonadales</taxon>
        <taxon>Dunaliellaceae</taxon>
        <taxon>Dunaliella</taxon>
    </lineage>
</organism>
<accession>A0ABQ7GP75</accession>